<protein>
    <recommendedName>
        <fullName evidence="12">Probable dual-specificity RNA methyltransferase RlmN</fullName>
        <ecNumber evidence="12">2.1.1.192</ecNumber>
    </recommendedName>
    <alternativeName>
        <fullName evidence="12">23S rRNA (adenine(2503)-C(2))-methyltransferase</fullName>
    </alternativeName>
    <alternativeName>
        <fullName evidence="12">23S rRNA m2A2503 methyltransferase</fullName>
    </alternativeName>
    <alternativeName>
        <fullName evidence="12">Ribosomal RNA large subunit methyltransferase N</fullName>
    </alternativeName>
    <alternativeName>
        <fullName evidence="12">tRNA (adenine(37)-C(2))-methyltransferase</fullName>
    </alternativeName>
    <alternativeName>
        <fullName evidence="12">tRNA m2A37 methyltransferase</fullName>
    </alternativeName>
</protein>
<dbReference type="OrthoDB" id="9793973at2"/>
<keyword evidence="5 12" id="KW-0489">Methyltransferase</keyword>
<dbReference type="NCBIfam" id="TIGR00048">
    <property type="entry name" value="rRNA_mod_RlmN"/>
    <property type="match status" value="1"/>
</dbReference>
<keyword evidence="8 12" id="KW-0819">tRNA processing</keyword>
<comment type="caution">
    <text evidence="14">The sequence shown here is derived from an EMBL/GenBank/DDBJ whole genome shotgun (WGS) entry which is preliminary data.</text>
</comment>
<keyword evidence="9 12" id="KW-0479">Metal-binding</keyword>
<comment type="catalytic activity">
    <reaction evidence="12">
        <text>adenosine(2503) in 23S rRNA + 2 reduced [2Fe-2S]-[ferredoxin] + 2 S-adenosyl-L-methionine = 2-methyladenosine(2503) in 23S rRNA + 5'-deoxyadenosine + L-methionine + 2 oxidized [2Fe-2S]-[ferredoxin] + S-adenosyl-L-homocysteine</text>
        <dbReference type="Rhea" id="RHEA:42916"/>
        <dbReference type="Rhea" id="RHEA-COMP:10000"/>
        <dbReference type="Rhea" id="RHEA-COMP:10001"/>
        <dbReference type="Rhea" id="RHEA-COMP:10152"/>
        <dbReference type="Rhea" id="RHEA-COMP:10282"/>
        <dbReference type="ChEBI" id="CHEBI:17319"/>
        <dbReference type="ChEBI" id="CHEBI:33737"/>
        <dbReference type="ChEBI" id="CHEBI:33738"/>
        <dbReference type="ChEBI" id="CHEBI:57844"/>
        <dbReference type="ChEBI" id="CHEBI:57856"/>
        <dbReference type="ChEBI" id="CHEBI:59789"/>
        <dbReference type="ChEBI" id="CHEBI:74411"/>
        <dbReference type="ChEBI" id="CHEBI:74497"/>
        <dbReference type="EC" id="2.1.1.192"/>
    </reaction>
</comment>
<dbReference type="Pfam" id="PF04055">
    <property type="entry name" value="Radical_SAM"/>
    <property type="match status" value="1"/>
</dbReference>
<evidence type="ECO:0000256" key="10">
    <source>
        <dbReference type="ARBA" id="ARBA00023004"/>
    </source>
</evidence>
<dbReference type="HAMAP" id="MF_01849">
    <property type="entry name" value="RNA_methyltr_RlmN"/>
    <property type="match status" value="1"/>
</dbReference>
<dbReference type="GO" id="GO:0005737">
    <property type="term" value="C:cytoplasm"/>
    <property type="evidence" value="ECO:0007669"/>
    <property type="project" value="UniProtKB-SubCell"/>
</dbReference>
<evidence type="ECO:0000313" key="15">
    <source>
        <dbReference type="Proteomes" id="UP000017747"/>
    </source>
</evidence>
<dbReference type="STRING" id="994573.T472_0203510"/>
<dbReference type="Gene3D" id="3.20.20.70">
    <property type="entry name" value="Aldolase class I"/>
    <property type="match status" value="1"/>
</dbReference>
<dbReference type="GO" id="GO:0002935">
    <property type="term" value="F:tRNA (adenine(37)-C2)-methyltransferase activity"/>
    <property type="evidence" value="ECO:0007669"/>
    <property type="project" value="UniProtKB-UniRule"/>
</dbReference>
<feature type="binding site" evidence="12">
    <location>
        <position position="116"/>
    </location>
    <ligand>
        <name>[4Fe-4S] cluster</name>
        <dbReference type="ChEBI" id="CHEBI:49883"/>
        <note>4Fe-4S-S-AdoMet</note>
    </ligand>
</feature>
<evidence type="ECO:0000256" key="7">
    <source>
        <dbReference type="ARBA" id="ARBA00022691"/>
    </source>
</evidence>
<organism evidence="14 15">
    <name type="scientific">Youngiibacter fragilis 232.1</name>
    <dbReference type="NCBI Taxonomy" id="994573"/>
    <lineage>
        <taxon>Bacteria</taxon>
        <taxon>Bacillati</taxon>
        <taxon>Bacillota</taxon>
        <taxon>Clostridia</taxon>
        <taxon>Eubacteriales</taxon>
        <taxon>Clostridiaceae</taxon>
        <taxon>Youngiibacter</taxon>
    </lineage>
</organism>
<dbReference type="Proteomes" id="UP000017747">
    <property type="component" value="Unassembled WGS sequence"/>
</dbReference>
<proteinExistence type="inferred from homology"/>
<dbReference type="FunFam" id="3.20.20.70:FF:000014">
    <property type="entry name" value="Probable dual-specificity RNA methyltransferase RlmN"/>
    <property type="match status" value="1"/>
</dbReference>
<feature type="domain" description="Radical SAM core" evidence="13">
    <location>
        <begin position="95"/>
        <end position="325"/>
    </location>
</feature>
<keyword evidence="15" id="KW-1185">Reference proteome</keyword>
<evidence type="ECO:0000256" key="11">
    <source>
        <dbReference type="ARBA" id="ARBA00023014"/>
    </source>
</evidence>
<evidence type="ECO:0000313" key="14">
    <source>
        <dbReference type="EMBL" id="ETA82041.1"/>
    </source>
</evidence>
<dbReference type="InterPro" id="IPR007197">
    <property type="entry name" value="rSAM"/>
</dbReference>
<dbReference type="PATRIC" id="fig|994573.3.peg.663"/>
<evidence type="ECO:0000256" key="8">
    <source>
        <dbReference type="ARBA" id="ARBA00022694"/>
    </source>
</evidence>
<evidence type="ECO:0000256" key="4">
    <source>
        <dbReference type="ARBA" id="ARBA00022552"/>
    </source>
</evidence>
<evidence type="ECO:0000256" key="3">
    <source>
        <dbReference type="ARBA" id="ARBA00022490"/>
    </source>
</evidence>
<evidence type="ECO:0000256" key="6">
    <source>
        <dbReference type="ARBA" id="ARBA00022679"/>
    </source>
</evidence>
<accession>V7I9Q7</accession>
<keyword evidence="12" id="KW-1015">Disulfide bond</keyword>
<dbReference type="InterPro" id="IPR058240">
    <property type="entry name" value="rSAM_sf"/>
</dbReference>
<name>V7I9Q7_9CLOT</name>
<dbReference type="SFLD" id="SFLDF00275">
    <property type="entry name" value="adenosine_C2_methyltransferase"/>
    <property type="match status" value="1"/>
</dbReference>
<evidence type="ECO:0000256" key="12">
    <source>
        <dbReference type="HAMAP-Rule" id="MF_01849"/>
    </source>
</evidence>
<comment type="miscellaneous">
    <text evidence="12">Reaction proceeds by a ping-pong mechanism involving intermediate methylation of a conserved cysteine residue.</text>
</comment>
<comment type="cofactor">
    <cofactor evidence="12">
        <name>[4Fe-4S] cluster</name>
        <dbReference type="ChEBI" id="CHEBI:49883"/>
    </cofactor>
    <text evidence="12">Binds 1 [4Fe-4S] cluster. The cluster is coordinated with 3 cysteines and an exchangeable S-adenosyl-L-methionine.</text>
</comment>
<dbReference type="GO" id="GO:0030488">
    <property type="term" value="P:tRNA methylation"/>
    <property type="evidence" value="ECO:0007669"/>
    <property type="project" value="UniProtKB-UniRule"/>
</dbReference>
<dbReference type="PIRSF" id="PIRSF006004">
    <property type="entry name" value="CHP00048"/>
    <property type="match status" value="1"/>
</dbReference>
<dbReference type="AlphaFoldDB" id="V7I9Q7"/>
<feature type="active site" description="S-methylcysteine intermediate" evidence="12">
    <location>
        <position position="330"/>
    </location>
</feature>
<sequence>MDNIFDWSYDELKEWFKDSGEGSFRAKQVLDYLYKGAGSFDEMKNLNSTSREKLKEAFVIYVPEVIDKRVSKDGTVKMLLALQDGNIIETVVMKYVYGYSVCVSSQVGCAMGCSFCASTKGGMVRNLLPGEILGQVMAASKEAGERMSHVVLMGSGEPLDNFGNVLRFLELVNMKEGLCLSHRNITLSTCGLVDRIRELADMKLQITLAISLHAVTDEKRREIMPIARRWSIREILDSVRYYMDKTGRRVSFEYSLVNGVNDSLEDAYALASLLKGMKTHVNLIPVNVIREMLFRPSQNKAVESFRNALESRGIEATVRREMGGDIDAACGQLRRSYLDGM</sequence>
<dbReference type="GO" id="GO:0046872">
    <property type="term" value="F:metal ion binding"/>
    <property type="evidence" value="ECO:0007669"/>
    <property type="project" value="UniProtKB-KW"/>
</dbReference>
<gene>
    <name evidence="12" type="primary">rlmN</name>
    <name evidence="14" type="ORF">T472_0203510</name>
</gene>
<dbReference type="SFLD" id="SFLDG01062">
    <property type="entry name" value="methyltransferase_(Class_A)"/>
    <property type="match status" value="1"/>
</dbReference>
<evidence type="ECO:0000256" key="2">
    <source>
        <dbReference type="ARBA" id="ARBA00022485"/>
    </source>
</evidence>
<keyword evidence="11 12" id="KW-0411">Iron-sulfur</keyword>
<dbReference type="RefSeq" id="WP_023387396.1">
    <property type="nucleotide sequence ID" value="NZ_AXUN02000046.1"/>
</dbReference>
<keyword evidence="2 12" id="KW-0004">4Fe-4S</keyword>
<dbReference type="GO" id="GO:0019843">
    <property type="term" value="F:rRNA binding"/>
    <property type="evidence" value="ECO:0007669"/>
    <property type="project" value="UniProtKB-UniRule"/>
</dbReference>
<dbReference type="InterPro" id="IPR027492">
    <property type="entry name" value="RNA_MTrfase_RlmN"/>
</dbReference>
<dbReference type="GO" id="GO:0051539">
    <property type="term" value="F:4 iron, 4 sulfur cluster binding"/>
    <property type="evidence" value="ECO:0007669"/>
    <property type="project" value="UniProtKB-UniRule"/>
</dbReference>
<evidence type="ECO:0000259" key="13">
    <source>
        <dbReference type="PROSITE" id="PS51918"/>
    </source>
</evidence>
<feature type="binding site" evidence="12">
    <location>
        <position position="188"/>
    </location>
    <ligand>
        <name>S-adenosyl-L-methionine</name>
        <dbReference type="ChEBI" id="CHEBI:59789"/>
    </ligand>
</feature>
<feature type="binding site" evidence="12">
    <location>
        <position position="109"/>
    </location>
    <ligand>
        <name>[4Fe-4S] cluster</name>
        <dbReference type="ChEBI" id="CHEBI:49883"/>
        <note>4Fe-4S-S-AdoMet</note>
    </ligand>
</feature>
<evidence type="ECO:0000256" key="1">
    <source>
        <dbReference type="ARBA" id="ARBA00004496"/>
    </source>
</evidence>
<dbReference type="SUPFAM" id="SSF102114">
    <property type="entry name" value="Radical SAM enzymes"/>
    <property type="match status" value="1"/>
</dbReference>
<dbReference type="PANTHER" id="PTHR30544:SF5">
    <property type="entry name" value="RADICAL SAM CORE DOMAIN-CONTAINING PROTEIN"/>
    <property type="match status" value="1"/>
</dbReference>
<comment type="catalytic activity">
    <reaction evidence="12">
        <text>adenosine(37) in tRNA + 2 reduced [2Fe-2S]-[ferredoxin] + 2 S-adenosyl-L-methionine = 2-methyladenosine(37) in tRNA + 5'-deoxyadenosine + L-methionine + 2 oxidized [2Fe-2S]-[ferredoxin] + S-adenosyl-L-homocysteine</text>
        <dbReference type="Rhea" id="RHEA:43332"/>
        <dbReference type="Rhea" id="RHEA-COMP:10000"/>
        <dbReference type="Rhea" id="RHEA-COMP:10001"/>
        <dbReference type="Rhea" id="RHEA-COMP:10162"/>
        <dbReference type="Rhea" id="RHEA-COMP:10485"/>
        <dbReference type="ChEBI" id="CHEBI:17319"/>
        <dbReference type="ChEBI" id="CHEBI:33737"/>
        <dbReference type="ChEBI" id="CHEBI:33738"/>
        <dbReference type="ChEBI" id="CHEBI:57844"/>
        <dbReference type="ChEBI" id="CHEBI:57856"/>
        <dbReference type="ChEBI" id="CHEBI:59789"/>
        <dbReference type="ChEBI" id="CHEBI:74411"/>
        <dbReference type="ChEBI" id="CHEBI:74497"/>
        <dbReference type="EC" id="2.1.1.192"/>
    </reaction>
</comment>
<keyword evidence="7 12" id="KW-0949">S-adenosyl-L-methionine</keyword>
<keyword evidence="3 12" id="KW-0963">Cytoplasm</keyword>
<dbReference type="GO" id="GO:0070475">
    <property type="term" value="P:rRNA base methylation"/>
    <property type="evidence" value="ECO:0007669"/>
    <property type="project" value="UniProtKB-UniRule"/>
</dbReference>
<keyword evidence="10 12" id="KW-0408">Iron</keyword>
<feature type="binding site" evidence="12">
    <location>
        <begin position="211"/>
        <end position="213"/>
    </location>
    <ligand>
        <name>S-adenosyl-L-methionine</name>
        <dbReference type="ChEBI" id="CHEBI:59789"/>
    </ligand>
</feature>
<keyword evidence="6 12" id="KW-0808">Transferase</keyword>
<dbReference type="InterPro" id="IPR048641">
    <property type="entry name" value="RlmN_N"/>
</dbReference>
<dbReference type="Gene3D" id="1.10.150.530">
    <property type="match status" value="1"/>
</dbReference>
<dbReference type="InterPro" id="IPR013785">
    <property type="entry name" value="Aldolase_TIM"/>
</dbReference>
<dbReference type="eggNOG" id="COG0820">
    <property type="taxonomic scope" value="Bacteria"/>
</dbReference>
<comment type="similarity">
    <text evidence="12">Belongs to the radical SAM superfamily. RlmN family.</text>
</comment>
<dbReference type="Pfam" id="PF21016">
    <property type="entry name" value="RlmN_N"/>
    <property type="match status" value="1"/>
</dbReference>
<dbReference type="CDD" id="cd01335">
    <property type="entry name" value="Radical_SAM"/>
    <property type="match status" value="1"/>
</dbReference>
<dbReference type="InterPro" id="IPR004383">
    <property type="entry name" value="rRNA_lsu_MTrfase_RlmN/Cfr"/>
</dbReference>
<feature type="binding site" evidence="12">
    <location>
        <position position="113"/>
    </location>
    <ligand>
        <name>[4Fe-4S] cluster</name>
        <dbReference type="ChEBI" id="CHEBI:49883"/>
        <note>4Fe-4S-S-AdoMet</note>
    </ligand>
</feature>
<dbReference type="GO" id="GO:0070040">
    <property type="term" value="F:rRNA (adenine(2503)-C2-)-methyltransferase activity"/>
    <property type="evidence" value="ECO:0007669"/>
    <property type="project" value="UniProtKB-UniRule"/>
</dbReference>
<reference evidence="14 15" key="1">
    <citation type="journal article" date="2014" name="Genome Announc.">
        <title>Genome Sequence of Youngiibacter fragilis, the Type Strain of the Genus Youngiibacter.</title>
        <authorList>
            <person name="Wawrik C.B."/>
            <person name="Callaghan A.V."/>
            <person name="Stamps B.W."/>
            <person name="Wawrik B."/>
        </authorList>
    </citation>
    <scope>NUCLEOTIDE SEQUENCE [LARGE SCALE GENOMIC DNA]</scope>
    <source>
        <strain evidence="14 15">232.1</strain>
    </source>
</reference>
<dbReference type="PANTHER" id="PTHR30544">
    <property type="entry name" value="23S RRNA METHYLTRANSFERASE"/>
    <property type="match status" value="1"/>
</dbReference>
<keyword evidence="4 12" id="KW-0698">rRNA processing</keyword>
<evidence type="ECO:0000256" key="5">
    <source>
        <dbReference type="ARBA" id="ARBA00022603"/>
    </source>
</evidence>
<feature type="binding site" evidence="12">
    <location>
        <begin position="156"/>
        <end position="157"/>
    </location>
    <ligand>
        <name>S-adenosyl-L-methionine</name>
        <dbReference type="ChEBI" id="CHEBI:59789"/>
    </ligand>
</feature>
<comment type="function">
    <text evidence="12">Specifically methylates position 2 of adenine 2503 in 23S rRNA and position 2 of adenine 37 in tRNAs.</text>
</comment>
<comment type="caution">
    <text evidence="12">Lacks conserved residue(s) required for the propagation of feature annotation.</text>
</comment>
<dbReference type="InterPro" id="IPR040072">
    <property type="entry name" value="Methyltransferase_A"/>
</dbReference>
<dbReference type="GO" id="GO:0000049">
    <property type="term" value="F:tRNA binding"/>
    <property type="evidence" value="ECO:0007669"/>
    <property type="project" value="UniProtKB-UniRule"/>
</dbReference>
<feature type="active site" description="Proton acceptor" evidence="12">
    <location>
        <position position="89"/>
    </location>
</feature>
<feature type="binding site" evidence="12">
    <location>
        <position position="287"/>
    </location>
    <ligand>
        <name>S-adenosyl-L-methionine</name>
        <dbReference type="ChEBI" id="CHEBI:59789"/>
    </ligand>
</feature>
<dbReference type="EMBL" id="AXUN02000046">
    <property type="protein sequence ID" value="ETA82041.1"/>
    <property type="molecule type" value="Genomic_DNA"/>
</dbReference>
<dbReference type="SFLD" id="SFLDS00029">
    <property type="entry name" value="Radical_SAM"/>
    <property type="match status" value="1"/>
</dbReference>
<dbReference type="EC" id="2.1.1.192" evidence="12"/>
<evidence type="ECO:0000256" key="9">
    <source>
        <dbReference type="ARBA" id="ARBA00022723"/>
    </source>
</evidence>
<dbReference type="PROSITE" id="PS51918">
    <property type="entry name" value="RADICAL_SAM"/>
    <property type="match status" value="1"/>
</dbReference>
<comment type="subcellular location">
    <subcellularLocation>
        <location evidence="1 12">Cytoplasm</location>
    </subcellularLocation>
</comment>